<keyword evidence="7 13" id="KW-0812">Transmembrane</keyword>
<evidence type="ECO:0000256" key="13">
    <source>
        <dbReference type="RuleBase" id="RU362101"/>
    </source>
</evidence>
<dbReference type="STRING" id="69279.BG36_13455"/>
<evidence type="ECO:0000313" key="14">
    <source>
        <dbReference type="EMBL" id="EXL02815.1"/>
    </source>
</evidence>
<evidence type="ECO:0000256" key="1">
    <source>
        <dbReference type="ARBA" id="ARBA00002510"/>
    </source>
</evidence>
<dbReference type="EMBL" id="JENY01000028">
    <property type="protein sequence ID" value="EXL02815.1"/>
    <property type="molecule type" value="Genomic_DNA"/>
</dbReference>
<sequence length="248" mass="25768">MWGVYQDLVAFQREIYLTFASHIRTFAETGDWTLLAGYLPMGILFGAAHALTPGHSKAVLATYLTGSTASVPRGLAVSLLLSFVHVGMSVLIALLSLPLVSVAFGSVGRAPLLEDLSRGLLGVIGLWMLLQAVRGAGHAHGGQATAAGFAAGLIPCPLTLFVMTFAISRGVPQAGVAFAAVMMIGVALVLAAVALAAVLFRQQLLRLLASRPRLVDAMTRVIQVLAGIALVLIAANALMDSLLISAES</sequence>
<dbReference type="AlphaFoldDB" id="A0A011V2W3"/>
<dbReference type="InterPro" id="IPR011541">
    <property type="entry name" value="Ni/Co_transpt_high_affinity"/>
</dbReference>
<keyword evidence="8 13" id="KW-1133">Transmembrane helix</keyword>
<evidence type="ECO:0000256" key="12">
    <source>
        <dbReference type="ARBA" id="ARBA00023285"/>
    </source>
</evidence>
<reference evidence="14 15" key="1">
    <citation type="submission" date="2014-02" db="EMBL/GenBank/DDBJ databases">
        <title>Aquamicrobium defluvii Genome sequencing.</title>
        <authorList>
            <person name="Wang X."/>
        </authorList>
    </citation>
    <scope>NUCLEOTIDE SEQUENCE [LARGE SCALE GENOMIC DNA]</scope>
    <source>
        <strain evidence="14 15">W13Z1</strain>
    </source>
</reference>
<keyword evidence="11 13" id="KW-0472">Membrane</keyword>
<feature type="transmembrane region" description="Helical" evidence="13">
    <location>
        <begin position="116"/>
        <end position="133"/>
    </location>
</feature>
<dbReference type="PANTHER" id="PTHR40659:SF1">
    <property type="entry name" value="NICKEL_COBALT EFFLUX SYSTEM RCNA"/>
    <property type="match status" value="1"/>
</dbReference>
<name>A0A011V2W3_9HYPH</name>
<dbReference type="RefSeq" id="WP_035030405.1">
    <property type="nucleotide sequence ID" value="NZ_KK073900.1"/>
</dbReference>
<evidence type="ECO:0000256" key="6">
    <source>
        <dbReference type="ARBA" id="ARBA00022596"/>
    </source>
</evidence>
<dbReference type="Pfam" id="PF03824">
    <property type="entry name" value="NicO"/>
    <property type="match status" value="1"/>
</dbReference>
<protein>
    <recommendedName>
        <fullName evidence="13">Nickel/cobalt efflux system</fullName>
    </recommendedName>
</protein>
<evidence type="ECO:0000256" key="3">
    <source>
        <dbReference type="ARBA" id="ARBA00022426"/>
    </source>
</evidence>
<feature type="transmembrane region" description="Helical" evidence="13">
    <location>
        <begin position="35"/>
        <end position="54"/>
    </location>
</feature>
<dbReference type="InterPro" id="IPR051224">
    <property type="entry name" value="NiCoT_RcnA"/>
</dbReference>
<keyword evidence="3" id="KW-0171">Cobalt transport</keyword>
<comment type="function">
    <text evidence="1">Efflux system for nickel and cobalt.</text>
</comment>
<proteinExistence type="inferred from homology"/>
<evidence type="ECO:0000256" key="11">
    <source>
        <dbReference type="ARBA" id="ARBA00023136"/>
    </source>
</evidence>
<comment type="subcellular location">
    <subcellularLocation>
        <location evidence="2 13">Cell membrane</location>
        <topology evidence="2 13">Multi-pass membrane protein</topology>
    </subcellularLocation>
</comment>
<gene>
    <name evidence="14" type="ORF">BG36_13455</name>
</gene>
<feature type="transmembrane region" description="Helical" evidence="13">
    <location>
        <begin position="174"/>
        <end position="200"/>
    </location>
</feature>
<dbReference type="HOGENOM" id="CLU_058605_4_1_5"/>
<evidence type="ECO:0000256" key="4">
    <source>
        <dbReference type="ARBA" id="ARBA00022448"/>
    </source>
</evidence>
<keyword evidence="12" id="KW-0170">Cobalt</keyword>
<dbReference type="GO" id="GO:0006824">
    <property type="term" value="P:cobalt ion transport"/>
    <property type="evidence" value="ECO:0007669"/>
    <property type="project" value="UniProtKB-KW"/>
</dbReference>
<accession>A0A011V2W3</accession>
<feature type="transmembrane region" description="Helical" evidence="13">
    <location>
        <begin position="145"/>
        <end position="168"/>
    </location>
</feature>
<keyword evidence="9" id="KW-0406">Ion transport</keyword>
<evidence type="ECO:0000313" key="15">
    <source>
        <dbReference type="Proteomes" id="UP000019849"/>
    </source>
</evidence>
<dbReference type="GO" id="GO:0005886">
    <property type="term" value="C:plasma membrane"/>
    <property type="evidence" value="ECO:0007669"/>
    <property type="project" value="UniProtKB-SubCell"/>
</dbReference>
<feature type="transmembrane region" description="Helical" evidence="13">
    <location>
        <begin position="221"/>
        <end position="239"/>
    </location>
</feature>
<dbReference type="PANTHER" id="PTHR40659">
    <property type="entry name" value="NICKEL/COBALT EFFLUX SYSTEM RCNA"/>
    <property type="match status" value="1"/>
</dbReference>
<dbReference type="GO" id="GO:0032025">
    <property type="term" value="P:response to cobalt ion"/>
    <property type="evidence" value="ECO:0007669"/>
    <property type="project" value="TreeGrafter"/>
</dbReference>
<dbReference type="GO" id="GO:0046583">
    <property type="term" value="F:monoatomic cation efflux transmembrane transporter activity"/>
    <property type="evidence" value="ECO:0007669"/>
    <property type="project" value="TreeGrafter"/>
</dbReference>
<feature type="transmembrane region" description="Helical" evidence="13">
    <location>
        <begin position="75"/>
        <end position="104"/>
    </location>
</feature>
<evidence type="ECO:0000256" key="8">
    <source>
        <dbReference type="ARBA" id="ARBA00022989"/>
    </source>
</evidence>
<evidence type="ECO:0000256" key="10">
    <source>
        <dbReference type="ARBA" id="ARBA00023112"/>
    </source>
</evidence>
<evidence type="ECO:0000256" key="9">
    <source>
        <dbReference type="ARBA" id="ARBA00023065"/>
    </source>
</evidence>
<dbReference type="eggNOG" id="COG2215">
    <property type="taxonomic scope" value="Bacteria"/>
</dbReference>
<dbReference type="GO" id="GO:0010045">
    <property type="term" value="P:response to nickel cation"/>
    <property type="evidence" value="ECO:0007669"/>
    <property type="project" value="TreeGrafter"/>
</dbReference>
<evidence type="ECO:0000256" key="7">
    <source>
        <dbReference type="ARBA" id="ARBA00022692"/>
    </source>
</evidence>
<evidence type="ECO:0000256" key="5">
    <source>
        <dbReference type="ARBA" id="ARBA00022475"/>
    </source>
</evidence>
<comment type="caution">
    <text evidence="14">The sequence shown here is derived from an EMBL/GenBank/DDBJ whole genome shotgun (WGS) entry which is preliminary data.</text>
</comment>
<evidence type="ECO:0000256" key="2">
    <source>
        <dbReference type="ARBA" id="ARBA00004651"/>
    </source>
</evidence>
<keyword evidence="4 13" id="KW-0813">Transport</keyword>
<keyword evidence="6" id="KW-0533">Nickel</keyword>
<dbReference type="GO" id="GO:0015099">
    <property type="term" value="F:nickel cation transmembrane transporter activity"/>
    <property type="evidence" value="ECO:0007669"/>
    <property type="project" value="UniProtKB-UniRule"/>
</dbReference>
<keyword evidence="5" id="KW-1003">Cell membrane</keyword>
<organism evidence="14 15">
    <name type="scientific">Aquamicrobium defluvii</name>
    <dbReference type="NCBI Taxonomy" id="69279"/>
    <lineage>
        <taxon>Bacteria</taxon>
        <taxon>Pseudomonadati</taxon>
        <taxon>Pseudomonadota</taxon>
        <taxon>Alphaproteobacteria</taxon>
        <taxon>Hyphomicrobiales</taxon>
        <taxon>Phyllobacteriaceae</taxon>
        <taxon>Aquamicrobium</taxon>
    </lineage>
</organism>
<keyword evidence="10" id="KW-0921">Nickel transport</keyword>
<comment type="similarity">
    <text evidence="13">Belongs to the NiCoT transporter (TC 2.A.52) family.</text>
</comment>
<dbReference type="PATRIC" id="fig|69279.3.peg.3784"/>
<dbReference type="Proteomes" id="UP000019849">
    <property type="component" value="Unassembled WGS sequence"/>
</dbReference>